<dbReference type="AlphaFoldDB" id="A0AAD5UIH2"/>
<dbReference type="Proteomes" id="UP001210925">
    <property type="component" value="Unassembled WGS sequence"/>
</dbReference>
<dbReference type="EMBL" id="JADGKB010000021">
    <property type="protein sequence ID" value="KAJ3259095.1"/>
    <property type="molecule type" value="Genomic_DNA"/>
</dbReference>
<protein>
    <recommendedName>
        <fullName evidence="3">Serine protease</fullName>
    </recommendedName>
</protein>
<evidence type="ECO:0000313" key="2">
    <source>
        <dbReference type="Proteomes" id="UP001210925"/>
    </source>
</evidence>
<evidence type="ECO:0000313" key="1">
    <source>
        <dbReference type="EMBL" id="KAJ3259095.1"/>
    </source>
</evidence>
<dbReference type="InterPro" id="IPR009003">
    <property type="entry name" value="Peptidase_S1_PA"/>
</dbReference>
<organism evidence="1 2">
    <name type="scientific">Boothiomyces macroporosus</name>
    <dbReference type="NCBI Taxonomy" id="261099"/>
    <lineage>
        <taxon>Eukaryota</taxon>
        <taxon>Fungi</taxon>
        <taxon>Fungi incertae sedis</taxon>
        <taxon>Chytridiomycota</taxon>
        <taxon>Chytridiomycota incertae sedis</taxon>
        <taxon>Chytridiomycetes</taxon>
        <taxon>Rhizophydiales</taxon>
        <taxon>Terramycetaceae</taxon>
        <taxon>Boothiomyces</taxon>
    </lineage>
</organism>
<accession>A0AAD5UIH2</accession>
<dbReference type="SUPFAM" id="SSF50494">
    <property type="entry name" value="Trypsin-like serine proteases"/>
    <property type="match status" value="1"/>
</dbReference>
<evidence type="ECO:0008006" key="3">
    <source>
        <dbReference type="Google" id="ProtNLM"/>
    </source>
</evidence>
<gene>
    <name evidence="1" type="ORF">HK103_002982</name>
</gene>
<sequence>MSESFLLKQLKSPICQEPNSLLHPHDKLLLKKSYPDIISDLNQFLYILSSYQTYIKLHQRKSLVICIRLAQNLGYEGSADVEKLVLLLNRPIRKNNYNIKKEDREAIIPFLKFLIDNLSKLKEINFKTELEKSTEKLENLKINNTLSQSFVNKLDCTDFDNMFDIETGGINDKIWNVLEDAGAWKAGIDLGKGKIIVNGENSEVEFMNSIASKNIIPNNYIEYHQESPPRRNSRDDVCSHAGCKIKFDDAPHLFYDYRSDLAPLAKEIIAKYNTGSTLKSPLGGTIGLFVNRNGRHYLVTAAHNLFPELSKMKPDDLNQFNQLVSIAHYDQNYDIGMIEIGNNSRHDNGLVIAPTSEWNFLAAPSVFYKLGGRTGLTIGDGTLSNLEKVRIEGFLYSDVIMVSPSNLKLFATEGENGSIYYVEGCEGFVPVAIHRSSDKNGSYGGTFLKNFKKILEKKGLGDIDEFKPCQENSRTKSFNECNGCHTTYFGPRDIN</sequence>
<comment type="caution">
    <text evidence="1">The sequence shown here is derived from an EMBL/GenBank/DDBJ whole genome shotgun (WGS) entry which is preliminary data.</text>
</comment>
<keyword evidence="2" id="KW-1185">Reference proteome</keyword>
<proteinExistence type="predicted"/>
<name>A0AAD5UIH2_9FUNG</name>
<reference evidence="1" key="1">
    <citation type="submission" date="2020-05" db="EMBL/GenBank/DDBJ databases">
        <title>Phylogenomic resolution of chytrid fungi.</title>
        <authorList>
            <person name="Stajich J.E."/>
            <person name="Amses K."/>
            <person name="Simmons R."/>
            <person name="Seto K."/>
            <person name="Myers J."/>
            <person name="Bonds A."/>
            <person name="Quandt C.A."/>
            <person name="Barry K."/>
            <person name="Liu P."/>
            <person name="Grigoriev I."/>
            <person name="Longcore J.E."/>
            <person name="James T.Y."/>
        </authorList>
    </citation>
    <scope>NUCLEOTIDE SEQUENCE</scope>
    <source>
        <strain evidence="1">PLAUS21</strain>
    </source>
</reference>